<dbReference type="GO" id="GO:0006260">
    <property type="term" value="P:DNA replication"/>
    <property type="evidence" value="ECO:0007669"/>
    <property type="project" value="UniProtKB-KW"/>
</dbReference>
<dbReference type="GO" id="GO:0008408">
    <property type="term" value="F:3'-5' exonuclease activity"/>
    <property type="evidence" value="ECO:0007669"/>
    <property type="project" value="InterPro"/>
</dbReference>
<evidence type="ECO:0000256" key="3">
    <source>
        <dbReference type="ARBA" id="ARBA00022839"/>
    </source>
</evidence>
<dbReference type="EMBL" id="PHFL01000039">
    <property type="protein sequence ID" value="RFM24566.1"/>
    <property type="molecule type" value="Genomic_DNA"/>
</dbReference>
<dbReference type="CDD" id="cd00840">
    <property type="entry name" value="MPP_Mre11_N"/>
    <property type="match status" value="1"/>
</dbReference>
<keyword evidence="1 4" id="KW-0540">Nuclease</keyword>
<proteinExistence type="inferred from homology"/>
<reference evidence="6 7" key="1">
    <citation type="journal article" date="2011" name="ISME J.">
        <title>Community ecology of hot spring cyanobacterial mats: predominant populations and their functional potential.</title>
        <authorList>
            <person name="Klatt C.G."/>
            <person name="Wood J.M."/>
            <person name="Rusch D.B."/>
            <person name="Bateson M.M."/>
            <person name="Hamamura N."/>
            <person name="Heidelberg J.F."/>
            <person name="Grossman A.R."/>
            <person name="Bhaya D."/>
            <person name="Cohan F.M."/>
            <person name="Kuhl M."/>
            <person name="Bryant D.A."/>
            <person name="Ward D.M."/>
        </authorList>
    </citation>
    <scope>NUCLEOTIDE SEQUENCE [LARGE SCALE GENOMIC DNA]</scope>
    <source>
        <strain evidence="6">OS</strain>
    </source>
</reference>
<dbReference type="GO" id="GO:0006310">
    <property type="term" value="P:DNA recombination"/>
    <property type="evidence" value="ECO:0007669"/>
    <property type="project" value="UniProtKB-KW"/>
</dbReference>
<keyword evidence="4" id="KW-0255">Endonuclease</keyword>
<dbReference type="Proteomes" id="UP000266389">
    <property type="component" value="Unassembled WGS sequence"/>
</dbReference>
<keyword evidence="2 4" id="KW-0378">Hydrolase</keyword>
<sequence length="415" mass="47392">MKILHTADIHVGYDTHGRHDAATGLNSRWLDVQKSLEFMVGVALQEDIDLFLFCGDAYKDALPSPTEQRILARALRPLLDKGIPVVFVVGNHDYPAAFGKANALQIFPELHERVYLFSRPHSHDFMTKSGKVRIVGLPWPSRNILAGLKENQGKTAEELRAQIHETYIGFIENEAEKIAQERLTYPAILAAHIHIVNATVCPGSEKINTNDVMFSVASVAKREFSYVALGHIHKHQDLNPGAAERGEPPVVYSGSIERITFSEEKDPKGFVIVEIDEQKRATYRHVPTPARRMLTIEIDVREVKEHSEIEQKICQMLKEYNVQDAIVRMIISCRREQQRHIDFKKIRDMMHSAFNLLPIQFQVPEERNEREAYRRAVAHAKTMREALSLYIDAQPNLAAKKEKLLAKFDELTQHE</sequence>
<dbReference type="PANTHER" id="PTHR30337:SF0">
    <property type="entry name" value="NUCLEASE SBCCD SUBUNIT D"/>
    <property type="match status" value="1"/>
</dbReference>
<dbReference type="Pfam" id="PF00149">
    <property type="entry name" value="Metallophos"/>
    <property type="match status" value="1"/>
</dbReference>
<dbReference type="InterPro" id="IPR004843">
    <property type="entry name" value="Calcineurin-like_PHP"/>
</dbReference>
<evidence type="ECO:0000256" key="4">
    <source>
        <dbReference type="RuleBase" id="RU363069"/>
    </source>
</evidence>
<keyword evidence="4" id="KW-0235">DNA replication</keyword>
<name>A0A395M1C9_9BACT</name>
<keyword evidence="4" id="KW-0233">DNA recombination</keyword>
<dbReference type="PANTHER" id="PTHR30337">
    <property type="entry name" value="COMPONENT OF ATP-DEPENDENT DSDNA EXONUCLEASE"/>
    <property type="match status" value="1"/>
</dbReference>
<comment type="subunit">
    <text evidence="4">Heterodimer of SbcC and SbcD.</text>
</comment>
<evidence type="ECO:0000256" key="2">
    <source>
        <dbReference type="ARBA" id="ARBA00022801"/>
    </source>
</evidence>
<comment type="similarity">
    <text evidence="4">Belongs to the SbcD family.</text>
</comment>
<dbReference type="InterPro" id="IPR004593">
    <property type="entry name" value="SbcD"/>
</dbReference>
<evidence type="ECO:0000313" key="7">
    <source>
        <dbReference type="Proteomes" id="UP000266389"/>
    </source>
</evidence>
<dbReference type="InterPro" id="IPR041796">
    <property type="entry name" value="Mre11_N"/>
</dbReference>
<dbReference type="Gene3D" id="3.60.21.10">
    <property type="match status" value="1"/>
</dbReference>
<evidence type="ECO:0000259" key="5">
    <source>
        <dbReference type="Pfam" id="PF00149"/>
    </source>
</evidence>
<dbReference type="InterPro" id="IPR029052">
    <property type="entry name" value="Metallo-depent_PP-like"/>
</dbReference>
<evidence type="ECO:0000313" key="6">
    <source>
        <dbReference type="EMBL" id="RFM24566.1"/>
    </source>
</evidence>
<dbReference type="SUPFAM" id="SSF56300">
    <property type="entry name" value="Metallo-dependent phosphatases"/>
    <property type="match status" value="1"/>
</dbReference>
<organism evidence="6 7">
    <name type="scientific">Candidatus Thermochlorobacter aerophilus</name>
    <dbReference type="NCBI Taxonomy" id="1868324"/>
    <lineage>
        <taxon>Bacteria</taxon>
        <taxon>Pseudomonadati</taxon>
        <taxon>Chlorobiota</taxon>
        <taxon>Chlorobiia</taxon>
        <taxon>Chlorobiales</taxon>
        <taxon>Candidatus Thermochlorobacteriaceae</taxon>
        <taxon>Candidatus Thermochlorobacter</taxon>
    </lineage>
</organism>
<dbReference type="InterPro" id="IPR050535">
    <property type="entry name" value="DNA_Repair-Maintenance_Comp"/>
</dbReference>
<evidence type="ECO:0000256" key="1">
    <source>
        <dbReference type="ARBA" id="ARBA00022722"/>
    </source>
</evidence>
<accession>A0A395M1C9</accession>
<dbReference type="GO" id="GO:0004519">
    <property type="term" value="F:endonuclease activity"/>
    <property type="evidence" value="ECO:0007669"/>
    <property type="project" value="UniProtKB-KW"/>
</dbReference>
<keyword evidence="3 4" id="KW-0269">Exonuclease</keyword>
<dbReference type="NCBIfam" id="TIGR00619">
    <property type="entry name" value="sbcd"/>
    <property type="match status" value="1"/>
</dbReference>
<comment type="caution">
    <text evidence="6">The sequence shown here is derived from an EMBL/GenBank/DDBJ whole genome shotgun (WGS) entry which is preliminary data.</text>
</comment>
<gene>
    <name evidence="4" type="primary">sbcD</name>
    <name evidence="6" type="ORF">D0433_06170</name>
</gene>
<dbReference type="AlphaFoldDB" id="A0A395M1C9"/>
<protein>
    <recommendedName>
        <fullName evidence="4">Nuclease SbcCD subunit D</fullName>
    </recommendedName>
</protein>
<comment type="function">
    <text evidence="4">SbcCD cleaves DNA hairpin structures. These structures can inhibit DNA replication and are intermediates in certain DNA recombination reactions. The complex acts as a 3'-&gt;5' double strand exonuclease that can open hairpins. It also has a 5' single-strand endonuclease activity.</text>
</comment>
<feature type="domain" description="Calcineurin-like phosphoesterase" evidence="5">
    <location>
        <begin position="1"/>
        <end position="195"/>
    </location>
</feature>